<dbReference type="PANTHER" id="PTHR31507">
    <property type="entry name" value="PROTEIN CBG15923"/>
    <property type="match status" value="1"/>
</dbReference>
<evidence type="ECO:0008006" key="3">
    <source>
        <dbReference type="Google" id="ProtNLM"/>
    </source>
</evidence>
<dbReference type="EMBL" id="BTSY01000001">
    <property type="protein sequence ID" value="GMT09780.1"/>
    <property type="molecule type" value="Genomic_DNA"/>
</dbReference>
<organism evidence="1 2">
    <name type="scientific">Pristionchus fissidentatus</name>
    <dbReference type="NCBI Taxonomy" id="1538716"/>
    <lineage>
        <taxon>Eukaryota</taxon>
        <taxon>Metazoa</taxon>
        <taxon>Ecdysozoa</taxon>
        <taxon>Nematoda</taxon>
        <taxon>Chromadorea</taxon>
        <taxon>Rhabditida</taxon>
        <taxon>Rhabditina</taxon>
        <taxon>Diplogasteromorpha</taxon>
        <taxon>Diplogasteroidea</taxon>
        <taxon>Neodiplogasteridae</taxon>
        <taxon>Pristionchus</taxon>
    </lineage>
</organism>
<proteinExistence type="predicted"/>
<comment type="caution">
    <text evidence="1">The sequence shown here is derived from an EMBL/GenBank/DDBJ whole genome shotgun (WGS) entry which is preliminary data.</text>
</comment>
<dbReference type="Proteomes" id="UP001432322">
    <property type="component" value="Unassembled WGS sequence"/>
</dbReference>
<sequence length="99" mass="10539">YAQIVALFIVGVSAQWSAWTDTPDTVCPDICGYCGLRVVATRTCTGVCSGPSQRYEECGAALCNFPRKTCCPGYVKGIFPSKEFECVAISTIAAKTTIA</sequence>
<evidence type="ECO:0000313" key="1">
    <source>
        <dbReference type="EMBL" id="GMT09780.1"/>
    </source>
</evidence>
<feature type="non-terminal residue" evidence="1">
    <location>
        <position position="1"/>
    </location>
</feature>
<reference evidence="1" key="1">
    <citation type="submission" date="2023-10" db="EMBL/GenBank/DDBJ databases">
        <title>Genome assembly of Pristionchus species.</title>
        <authorList>
            <person name="Yoshida K."/>
            <person name="Sommer R.J."/>
        </authorList>
    </citation>
    <scope>NUCLEOTIDE SEQUENCE</scope>
    <source>
        <strain evidence="1">RS5133</strain>
    </source>
</reference>
<dbReference type="AlphaFoldDB" id="A0AAV5UW51"/>
<dbReference type="PANTHER" id="PTHR31507:SF3">
    <property type="entry name" value="TIL DOMAIN-CONTAINING PROTEIN"/>
    <property type="match status" value="1"/>
</dbReference>
<accession>A0AAV5UW51</accession>
<gene>
    <name evidence="1" type="ORF">PFISCL1PPCAC_1077</name>
</gene>
<keyword evidence="2" id="KW-1185">Reference proteome</keyword>
<protein>
    <recommendedName>
        <fullName evidence="3">Granulins domain-containing protein</fullName>
    </recommendedName>
</protein>
<name>A0AAV5UW51_9BILA</name>
<evidence type="ECO:0000313" key="2">
    <source>
        <dbReference type="Proteomes" id="UP001432322"/>
    </source>
</evidence>